<dbReference type="InterPro" id="IPR027417">
    <property type="entry name" value="P-loop_NTPase"/>
</dbReference>
<dbReference type="InterPro" id="IPR010624">
    <property type="entry name" value="KaiC_dom"/>
</dbReference>
<dbReference type="PROSITE" id="PS51146">
    <property type="entry name" value="KAIC"/>
    <property type="match status" value="2"/>
</dbReference>
<evidence type="ECO:0000256" key="7">
    <source>
        <dbReference type="SAM" id="MobiDB-lite"/>
    </source>
</evidence>
<name>A0A918BDQ4_9ACTN</name>
<keyword evidence="3" id="KW-0808">Transferase</keyword>
<keyword evidence="10" id="KW-1185">Reference proteome</keyword>
<dbReference type="Proteomes" id="UP000620156">
    <property type="component" value="Unassembled WGS sequence"/>
</dbReference>
<dbReference type="Pfam" id="PF06745">
    <property type="entry name" value="ATPase"/>
    <property type="match status" value="2"/>
</dbReference>
<accession>A0A918BDQ4</accession>
<protein>
    <recommendedName>
        <fullName evidence="1">non-specific serine/threonine protein kinase</fullName>
        <ecNumber evidence="1">2.7.11.1</ecNumber>
    </recommendedName>
</protein>
<keyword evidence="2" id="KW-0597">Phosphoprotein</keyword>
<evidence type="ECO:0000256" key="5">
    <source>
        <dbReference type="ARBA" id="ARBA00022777"/>
    </source>
</evidence>
<dbReference type="EMBL" id="BMQK01000006">
    <property type="protein sequence ID" value="GGQ61328.1"/>
    <property type="molecule type" value="Genomic_DNA"/>
</dbReference>
<feature type="region of interest" description="Disordered" evidence="7">
    <location>
        <begin position="470"/>
        <end position="521"/>
    </location>
</feature>
<dbReference type="Gene3D" id="3.40.50.300">
    <property type="entry name" value="P-loop containing nucleotide triphosphate hydrolases"/>
    <property type="match status" value="2"/>
</dbReference>
<evidence type="ECO:0000256" key="6">
    <source>
        <dbReference type="ARBA" id="ARBA00022801"/>
    </source>
</evidence>
<dbReference type="SUPFAM" id="SSF52540">
    <property type="entry name" value="P-loop containing nucleoside triphosphate hydrolases"/>
    <property type="match status" value="2"/>
</dbReference>
<reference evidence="9" key="1">
    <citation type="journal article" date="2014" name="Int. J. Syst. Evol. Microbiol.">
        <title>Complete genome sequence of Corynebacterium casei LMG S-19264T (=DSM 44701T), isolated from a smear-ripened cheese.</title>
        <authorList>
            <consortium name="US DOE Joint Genome Institute (JGI-PGF)"/>
            <person name="Walter F."/>
            <person name="Albersmeier A."/>
            <person name="Kalinowski J."/>
            <person name="Ruckert C."/>
        </authorList>
    </citation>
    <scope>NUCLEOTIDE SEQUENCE</scope>
    <source>
        <strain evidence="9">JCM 3131</strain>
    </source>
</reference>
<comment type="caution">
    <text evidence="9">The sequence shown here is derived from an EMBL/GenBank/DDBJ whole genome shotgun (WGS) entry which is preliminary data.</text>
</comment>
<dbReference type="GO" id="GO:0016787">
    <property type="term" value="F:hydrolase activity"/>
    <property type="evidence" value="ECO:0007669"/>
    <property type="project" value="UniProtKB-KW"/>
</dbReference>
<dbReference type="RefSeq" id="WP_189217684.1">
    <property type="nucleotide sequence ID" value="NZ_BMQK01000006.1"/>
</dbReference>
<gene>
    <name evidence="9" type="ORF">GCM10010145_34350</name>
</gene>
<dbReference type="InterPro" id="IPR051347">
    <property type="entry name" value="Circadian_clock_KaiC-rel"/>
</dbReference>
<keyword evidence="5" id="KW-0418">Kinase</keyword>
<dbReference type="InterPro" id="IPR014774">
    <property type="entry name" value="KaiC-like_dom"/>
</dbReference>
<dbReference type="InterPro" id="IPR030665">
    <property type="entry name" value="KaiC"/>
</dbReference>
<keyword evidence="6" id="KW-0378">Hydrolase</keyword>
<evidence type="ECO:0000259" key="8">
    <source>
        <dbReference type="PROSITE" id="PS51146"/>
    </source>
</evidence>
<dbReference type="GO" id="GO:0005524">
    <property type="term" value="F:ATP binding"/>
    <property type="evidence" value="ECO:0007669"/>
    <property type="project" value="InterPro"/>
</dbReference>
<dbReference type="EC" id="2.7.11.1" evidence="1"/>
<dbReference type="PANTHER" id="PTHR42926:SF1">
    <property type="entry name" value="CIRCADIAN CLOCK OSCILLATOR PROTEIN KAIC 1"/>
    <property type="match status" value="1"/>
</dbReference>
<dbReference type="NCBIfam" id="NF006799">
    <property type="entry name" value="PRK09302.1"/>
    <property type="match status" value="1"/>
</dbReference>
<feature type="domain" description="KaiC" evidence="8">
    <location>
        <begin position="8"/>
        <end position="251"/>
    </location>
</feature>
<evidence type="ECO:0000313" key="9">
    <source>
        <dbReference type="EMBL" id="GGQ61328.1"/>
    </source>
</evidence>
<keyword evidence="4" id="KW-0677">Repeat</keyword>
<dbReference type="PIRSF" id="PIRSF039117">
    <property type="entry name" value="KaiC"/>
    <property type="match status" value="1"/>
</dbReference>
<feature type="domain" description="KaiC" evidence="8">
    <location>
        <begin position="252"/>
        <end position="486"/>
    </location>
</feature>
<evidence type="ECO:0000256" key="1">
    <source>
        <dbReference type="ARBA" id="ARBA00012513"/>
    </source>
</evidence>
<dbReference type="AlphaFoldDB" id="A0A918BDQ4"/>
<organism evidence="9 10">
    <name type="scientific">Streptomyces ruber</name>
    <dbReference type="NCBI Taxonomy" id="83378"/>
    <lineage>
        <taxon>Bacteria</taxon>
        <taxon>Bacillati</taxon>
        <taxon>Actinomycetota</taxon>
        <taxon>Actinomycetes</taxon>
        <taxon>Kitasatosporales</taxon>
        <taxon>Streptomycetaceae</taxon>
        <taxon>Streptomyces</taxon>
    </lineage>
</organism>
<dbReference type="PANTHER" id="PTHR42926">
    <property type="match status" value="1"/>
</dbReference>
<proteinExistence type="predicted"/>
<evidence type="ECO:0000256" key="3">
    <source>
        <dbReference type="ARBA" id="ARBA00022679"/>
    </source>
</evidence>
<sequence>MTGIESIRRVPTGISGFDQIALGGLPAGRCALVAGTTGSGKTLFAVEFLARGVQNFDAPGVFVAFEEPPADIRHNVASLGFPITEWEAAGKWTFVDASADIADEAPTIGTYDLGALVARIVHAVRRSGARRVALDSLGEVFSRFSDTGSVRHEMFRIVSALEPLGVTTVLTAERPEEYDGVSRFGVEEFVLDNVIILRNVLRHERRRRTVEIVKFRGAAHRTGEWLFTIGPQEGIVVMPLAFLRPRAQVSTDRVSLGNAVLDRMCGGGVFRDAIALLTGPTGTGKTLTSVFFAAAAVEAGERCLLYTFDETREQLGRTAAGWGIDLDAMEATGLLHVVSEFPEAASPEEHFLRIRRTIDEFAPARVIIDTLSALERIVTSRALLDFVIALGAVLRHGEITTLLTSAPTGRVTPTVTPAIAMEVASLTDVTILLRYAESQGEIQRGIAVLQSRGSDHDHSIRRFTIDSAGMHIGEPMRGPSDVLGSAYGPGGDLPSPVSPGGEGRQQQDRWGPPDPGQSSDD</sequence>
<dbReference type="GO" id="GO:0004674">
    <property type="term" value="F:protein serine/threonine kinase activity"/>
    <property type="evidence" value="ECO:0007669"/>
    <property type="project" value="UniProtKB-EC"/>
</dbReference>
<evidence type="ECO:0000256" key="4">
    <source>
        <dbReference type="ARBA" id="ARBA00022737"/>
    </source>
</evidence>
<evidence type="ECO:0000256" key="2">
    <source>
        <dbReference type="ARBA" id="ARBA00022553"/>
    </source>
</evidence>
<evidence type="ECO:0000313" key="10">
    <source>
        <dbReference type="Proteomes" id="UP000620156"/>
    </source>
</evidence>
<reference evidence="9" key="2">
    <citation type="submission" date="2020-09" db="EMBL/GenBank/DDBJ databases">
        <authorList>
            <person name="Sun Q."/>
            <person name="Ohkuma M."/>
        </authorList>
    </citation>
    <scope>NUCLEOTIDE SEQUENCE</scope>
    <source>
        <strain evidence="9">JCM 3131</strain>
    </source>
</reference>